<reference evidence="1 2" key="1">
    <citation type="submission" date="2019-08" db="EMBL/GenBank/DDBJ databases">
        <title>In-depth cultivation of the pig gut microbiome towards novel bacterial diversity and tailored functional studies.</title>
        <authorList>
            <person name="Wylensek D."/>
            <person name="Hitch T.C.A."/>
            <person name="Clavel T."/>
        </authorList>
    </citation>
    <scope>NUCLEOTIDE SEQUENCE [LARGE SCALE GENOMIC DNA]</scope>
    <source>
        <strain evidence="1 2">Oil+RF-744-GAM-WT-6</strain>
    </source>
</reference>
<dbReference type="EMBL" id="VUMN01000010">
    <property type="protein sequence ID" value="MSS58405.1"/>
    <property type="molecule type" value="Genomic_DNA"/>
</dbReference>
<keyword evidence="2" id="KW-1185">Reference proteome</keyword>
<proteinExistence type="predicted"/>
<sequence length="185" mass="21568">MKSFDMRFDENVFKNFIGQTFHKYRCDPLVYTSSVTQIVGLYIGDEVYKMSNVQEPTDYYGNMDDIAIYRFTKVREEDIRSAMSDVEQTDNPVEGKIEKIVLVNENQKVYENGDQTYDAWLTRGVIFTVDGCEISFEKQNWPYSEEINVECGYNLIDKFSDVNDFSEDWNSGIKAVVTRENVVLQ</sequence>
<dbReference type="Proteomes" id="UP000461880">
    <property type="component" value="Unassembled WGS sequence"/>
</dbReference>
<accession>A0A7X2NRW2</accession>
<organism evidence="1 2">
    <name type="scientific">Stecheria intestinalis</name>
    <dbReference type="NCBI Taxonomy" id="2606630"/>
    <lineage>
        <taxon>Bacteria</taxon>
        <taxon>Bacillati</taxon>
        <taxon>Bacillota</taxon>
        <taxon>Erysipelotrichia</taxon>
        <taxon>Erysipelotrichales</taxon>
        <taxon>Erysipelotrichaceae</taxon>
        <taxon>Stecheria</taxon>
    </lineage>
</organism>
<evidence type="ECO:0000313" key="1">
    <source>
        <dbReference type="EMBL" id="MSS58405.1"/>
    </source>
</evidence>
<comment type="caution">
    <text evidence="1">The sequence shown here is derived from an EMBL/GenBank/DDBJ whole genome shotgun (WGS) entry which is preliminary data.</text>
</comment>
<dbReference type="AlphaFoldDB" id="A0A7X2NRW2"/>
<gene>
    <name evidence="1" type="ORF">FYJ51_05755</name>
</gene>
<protein>
    <submittedName>
        <fullName evidence="1">Uncharacterized protein</fullName>
    </submittedName>
</protein>
<dbReference type="RefSeq" id="WP_154504149.1">
    <property type="nucleotide sequence ID" value="NZ_VUMN01000010.1"/>
</dbReference>
<evidence type="ECO:0000313" key="2">
    <source>
        <dbReference type="Proteomes" id="UP000461880"/>
    </source>
</evidence>
<name>A0A7X2NRW2_9FIRM</name>